<feature type="non-terminal residue" evidence="2">
    <location>
        <position position="1"/>
    </location>
</feature>
<dbReference type="Proteomes" id="UP000014760">
    <property type="component" value="Unassembled WGS sequence"/>
</dbReference>
<dbReference type="PANTHER" id="PTHR33444">
    <property type="entry name" value="SI:DKEY-19B23.12-RELATED"/>
    <property type="match status" value="1"/>
</dbReference>
<feature type="transmembrane region" description="Helical" evidence="1">
    <location>
        <begin position="6"/>
        <end position="25"/>
    </location>
</feature>
<sequence length="158" mass="17483">ACTAIFTILNFLVPIATICIGAIFVNDCPRQHMIPIYLIVSGCGILIRTFLGVVGLCIASKYENPEEVPPQTLTIKILDFLHATFIFCWFIAGNVWIFSIHKDHQESDPSQDSFCAAVVYKYAFWLTIVAYIGLILAIVLCLVGCLFFGVVICRAGDD</sequence>
<dbReference type="PANTHER" id="PTHR33444:SF2">
    <property type="entry name" value="MARVEL DOMAIN-CONTAINING PROTEIN"/>
    <property type="match status" value="1"/>
</dbReference>
<keyword evidence="1" id="KW-0472">Membrane</keyword>
<keyword evidence="4" id="KW-1185">Reference proteome</keyword>
<feature type="transmembrane region" description="Helical" evidence="1">
    <location>
        <begin position="37"/>
        <end position="60"/>
    </location>
</feature>
<dbReference type="HOGENOM" id="CLU_073412_1_0_1"/>
<evidence type="ECO:0000313" key="2">
    <source>
        <dbReference type="EMBL" id="ELT88751.1"/>
    </source>
</evidence>
<name>R7TCG2_CAPTE</name>
<dbReference type="EnsemblMetazoa" id="CapteT95874">
    <property type="protein sequence ID" value="CapteP95874"/>
    <property type="gene ID" value="CapteG95874"/>
</dbReference>
<evidence type="ECO:0000313" key="3">
    <source>
        <dbReference type="EnsemblMetazoa" id="CapteP95874"/>
    </source>
</evidence>
<protein>
    <submittedName>
        <fullName evidence="2 3">Uncharacterized protein</fullName>
    </submittedName>
</protein>
<reference evidence="3" key="3">
    <citation type="submission" date="2015-06" db="UniProtKB">
        <authorList>
            <consortium name="EnsemblMetazoa"/>
        </authorList>
    </citation>
    <scope>IDENTIFICATION</scope>
</reference>
<evidence type="ECO:0000256" key="1">
    <source>
        <dbReference type="SAM" id="Phobius"/>
    </source>
</evidence>
<reference evidence="2 4" key="2">
    <citation type="journal article" date="2013" name="Nature">
        <title>Insights into bilaterian evolution from three spiralian genomes.</title>
        <authorList>
            <person name="Simakov O."/>
            <person name="Marletaz F."/>
            <person name="Cho S.J."/>
            <person name="Edsinger-Gonzales E."/>
            <person name="Havlak P."/>
            <person name="Hellsten U."/>
            <person name="Kuo D.H."/>
            <person name="Larsson T."/>
            <person name="Lv J."/>
            <person name="Arendt D."/>
            <person name="Savage R."/>
            <person name="Osoegawa K."/>
            <person name="de Jong P."/>
            <person name="Grimwood J."/>
            <person name="Chapman J.A."/>
            <person name="Shapiro H."/>
            <person name="Aerts A."/>
            <person name="Otillar R.P."/>
            <person name="Terry A.Y."/>
            <person name="Boore J.L."/>
            <person name="Grigoriev I.V."/>
            <person name="Lindberg D.R."/>
            <person name="Seaver E.C."/>
            <person name="Weisblat D.A."/>
            <person name="Putnam N.H."/>
            <person name="Rokhsar D.S."/>
        </authorList>
    </citation>
    <scope>NUCLEOTIDE SEQUENCE</scope>
    <source>
        <strain evidence="2 4">I ESC-2004</strain>
    </source>
</reference>
<feature type="transmembrane region" description="Helical" evidence="1">
    <location>
        <begin position="80"/>
        <end position="101"/>
    </location>
</feature>
<reference evidence="4" key="1">
    <citation type="submission" date="2012-12" db="EMBL/GenBank/DDBJ databases">
        <authorList>
            <person name="Hellsten U."/>
            <person name="Grimwood J."/>
            <person name="Chapman J.A."/>
            <person name="Shapiro H."/>
            <person name="Aerts A."/>
            <person name="Otillar R.P."/>
            <person name="Terry A.Y."/>
            <person name="Boore J.L."/>
            <person name="Simakov O."/>
            <person name="Marletaz F."/>
            <person name="Cho S.-J."/>
            <person name="Edsinger-Gonzales E."/>
            <person name="Havlak P."/>
            <person name="Kuo D.-H."/>
            <person name="Larsson T."/>
            <person name="Lv J."/>
            <person name="Arendt D."/>
            <person name="Savage R."/>
            <person name="Osoegawa K."/>
            <person name="de Jong P."/>
            <person name="Lindberg D.R."/>
            <person name="Seaver E.C."/>
            <person name="Weisblat D.A."/>
            <person name="Putnam N.H."/>
            <person name="Grigoriev I.V."/>
            <person name="Rokhsar D.S."/>
        </authorList>
    </citation>
    <scope>NUCLEOTIDE SEQUENCE</scope>
    <source>
        <strain evidence="4">I ESC-2004</strain>
    </source>
</reference>
<accession>R7TCG2</accession>
<dbReference type="InterPro" id="IPR040350">
    <property type="entry name" value="TMEM272"/>
</dbReference>
<feature type="transmembrane region" description="Helical" evidence="1">
    <location>
        <begin position="122"/>
        <end position="152"/>
    </location>
</feature>
<dbReference type="OrthoDB" id="6157510at2759"/>
<dbReference type="STRING" id="283909.R7TCG2"/>
<keyword evidence="1" id="KW-0812">Transmembrane</keyword>
<dbReference type="EMBL" id="AMQN01015221">
    <property type="status" value="NOT_ANNOTATED_CDS"/>
    <property type="molecule type" value="Genomic_DNA"/>
</dbReference>
<evidence type="ECO:0000313" key="4">
    <source>
        <dbReference type="Proteomes" id="UP000014760"/>
    </source>
</evidence>
<dbReference type="OMA" id="VCWFITG"/>
<gene>
    <name evidence="2" type="ORF">CAPTEDRAFT_95874</name>
</gene>
<organism evidence="2">
    <name type="scientific">Capitella teleta</name>
    <name type="common">Polychaete worm</name>
    <dbReference type="NCBI Taxonomy" id="283909"/>
    <lineage>
        <taxon>Eukaryota</taxon>
        <taxon>Metazoa</taxon>
        <taxon>Spiralia</taxon>
        <taxon>Lophotrochozoa</taxon>
        <taxon>Annelida</taxon>
        <taxon>Polychaeta</taxon>
        <taxon>Sedentaria</taxon>
        <taxon>Scolecida</taxon>
        <taxon>Capitellidae</taxon>
        <taxon>Capitella</taxon>
    </lineage>
</organism>
<dbReference type="AlphaFoldDB" id="R7TCG2"/>
<keyword evidence="1" id="KW-1133">Transmembrane helix</keyword>
<proteinExistence type="predicted"/>
<dbReference type="EMBL" id="KB311722">
    <property type="protein sequence ID" value="ELT88751.1"/>
    <property type="molecule type" value="Genomic_DNA"/>
</dbReference>